<dbReference type="InterPro" id="IPR039298">
    <property type="entry name" value="ACOT13"/>
</dbReference>
<dbReference type="EMBL" id="SLWL01000001">
    <property type="protein sequence ID" value="TCO15804.1"/>
    <property type="molecule type" value="Genomic_DNA"/>
</dbReference>
<accession>A0A4R2GXP4</accession>
<sequence length="144" mass="15214">MTADCPTPADDALLRRLQEINASAAFNRWAGFEVSSAAEGYAELTLRWREDFGQYAGFLHAGMIGALIDTACGYAAATLCGPVLASHFNVSCLAPATGERFLAIGRVTRAGRKQVFTRADLFALTSDARKCVATGEALLVPVAG</sequence>
<dbReference type="Pfam" id="PF03061">
    <property type="entry name" value="4HBT"/>
    <property type="match status" value="1"/>
</dbReference>
<feature type="domain" description="Thioesterase" evidence="3">
    <location>
        <begin position="57"/>
        <end position="123"/>
    </location>
</feature>
<protein>
    <submittedName>
        <fullName evidence="4">Uncharacterized protein (TIGR00369 family)</fullName>
    </submittedName>
</protein>
<dbReference type="Gene3D" id="3.10.129.10">
    <property type="entry name" value="Hotdog Thioesterase"/>
    <property type="match status" value="1"/>
</dbReference>
<dbReference type="GO" id="GO:0047617">
    <property type="term" value="F:fatty acyl-CoA hydrolase activity"/>
    <property type="evidence" value="ECO:0007669"/>
    <property type="project" value="InterPro"/>
</dbReference>
<dbReference type="RefSeq" id="WP_207906301.1">
    <property type="nucleotide sequence ID" value="NZ_JBHUNN010000002.1"/>
</dbReference>
<evidence type="ECO:0000259" key="3">
    <source>
        <dbReference type="Pfam" id="PF03061"/>
    </source>
</evidence>
<dbReference type="PANTHER" id="PTHR21660">
    <property type="entry name" value="THIOESTERASE SUPERFAMILY MEMBER-RELATED"/>
    <property type="match status" value="1"/>
</dbReference>
<dbReference type="InterPro" id="IPR006683">
    <property type="entry name" value="Thioestr_dom"/>
</dbReference>
<dbReference type="PANTHER" id="PTHR21660:SF1">
    <property type="entry name" value="ACYL-COENZYME A THIOESTERASE 13"/>
    <property type="match status" value="1"/>
</dbReference>
<evidence type="ECO:0000313" key="4">
    <source>
        <dbReference type="EMBL" id="TCO15804.1"/>
    </source>
</evidence>
<proteinExistence type="inferred from homology"/>
<evidence type="ECO:0000313" key="5">
    <source>
        <dbReference type="Proteomes" id="UP000294881"/>
    </source>
</evidence>
<dbReference type="Proteomes" id="UP000294881">
    <property type="component" value="Unassembled WGS sequence"/>
</dbReference>
<dbReference type="SUPFAM" id="SSF54637">
    <property type="entry name" value="Thioesterase/thiol ester dehydrase-isomerase"/>
    <property type="match status" value="1"/>
</dbReference>
<organism evidence="4 5">
    <name type="scientific">Camelimonas lactis</name>
    <dbReference type="NCBI Taxonomy" id="659006"/>
    <lineage>
        <taxon>Bacteria</taxon>
        <taxon>Pseudomonadati</taxon>
        <taxon>Pseudomonadota</taxon>
        <taxon>Alphaproteobacteria</taxon>
        <taxon>Hyphomicrobiales</taxon>
        <taxon>Chelatococcaceae</taxon>
        <taxon>Camelimonas</taxon>
    </lineage>
</organism>
<keyword evidence="5" id="KW-1185">Reference proteome</keyword>
<dbReference type="NCBIfam" id="TIGR00369">
    <property type="entry name" value="unchar_dom_1"/>
    <property type="match status" value="1"/>
</dbReference>
<name>A0A4R2GXP4_9HYPH</name>
<dbReference type="CDD" id="cd03443">
    <property type="entry name" value="PaaI_thioesterase"/>
    <property type="match status" value="1"/>
</dbReference>
<comment type="caution">
    <text evidence="4">The sequence shown here is derived from an EMBL/GenBank/DDBJ whole genome shotgun (WGS) entry which is preliminary data.</text>
</comment>
<evidence type="ECO:0000256" key="1">
    <source>
        <dbReference type="ARBA" id="ARBA00008324"/>
    </source>
</evidence>
<dbReference type="InterPro" id="IPR003736">
    <property type="entry name" value="PAAI_dom"/>
</dbReference>
<gene>
    <name evidence="4" type="ORF">EV666_10152</name>
</gene>
<comment type="similarity">
    <text evidence="1">Belongs to the thioesterase PaaI family.</text>
</comment>
<dbReference type="AlphaFoldDB" id="A0A4R2GXP4"/>
<evidence type="ECO:0000256" key="2">
    <source>
        <dbReference type="ARBA" id="ARBA00022801"/>
    </source>
</evidence>
<dbReference type="InterPro" id="IPR029069">
    <property type="entry name" value="HotDog_dom_sf"/>
</dbReference>
<reference evidence="4 5" key="1">
    <citation type="submission" date="2019-03" db="EMBL/GenBank/DDBJ databases">
        <title>Genomic Encyclopedia of Type Strains, Phase IV (KMG-IV): sequencing the most valuable type-strain genomes for metagenomic binning, comparative biology and taxonomic classification.</title>
        <authorList>
            <person name="Goeker M."/>
        </authorList>
    </citation>
    <scope>NUCLEOTIDE SEQUENCE [LARGE SCALE GENOMIC DNA]</scope>
    <source>
        <strain evidence="4 5">DSM 22958</strain>
    </source>
</reference>
<keyword evidence="2" id="KW-0378">Hydrolase</keyword>